<evidence type="ECO:0000259" key="18">
    <source>
        <dbReference type="PROSITE" id="PS50873"/>
    </source>
</evidence>
<comment type="function">
    <text evidence="17">Removal of H(2)O(2), oxidation of toxic reductants, biosynthesis and degradation of lignin, suberization, auxin catabolism, response to environmental stresses such as wounding, pathogen attack and oxidative stress.</text>
</comment>
<dbReference type="FunFam" id="1.10.420.10:FF:000006">
    <property type="entry name" value="Peroxidase"/>
    <property type="match status" value="1"/>
</dbReference>
<feature type="active site" description="Proton acceptor" evidence="12">
    <location>
        <position position="71"/>
    </location>
</feature>
<dbReference type="PROSITE" id="PS00435">
    <property type="entry name" value="PEROXIDASE_1"/>
    <property type="match status" value="1"/>
</dbReference>
<dbReference type="PRINTS" id="PR00461">
    <property type="entry name" value="PLPEROXIDASE"/>
</dbReference>
<feature type="binding site" evidence="14">
    <location>
        <position position="72"/>
    </location>
    <ligand>
        <name>Ca(2+)</name>
        <dbReference type="ChEBI" id="CHEBI:29108"/>
        <label>1</label>
    </ligand>
</feature>
<dbReference type="GO" id="GO:0140825">
    <property type="term" value="F:lactoperoxidase activity"/>
    <property type="evidence" value="ECO:0007669"/>
    <property type="project" value="UniProtKB-EC"/>
</dbReference>
<dbReference type="GO" id="GO:0046872">
    <property type="term" value="F:metal ion binding"/>
    <property type="evidence" value="ECO:0007669"/>
    <property type="project" value="UniProtKB-UniRule"/>
</dbReference>
<gene>
    <name evidence="19" type="ORF">HHK36_007432</name>
</gene>
<dbReference type="OMA" id="ESMCPRT"/>
<dbReference type="InterPro" id="IPR019793">
    <property type="entry name" value="Peroxidases_heam-ligand_BS"/>
</dbReference>
<evidence type="ECO:0000256" key="12">
    <source>
        <dbReference type="PIRSR" id="PIRSR600823-1"/>
    </source>
</evidence>
<feature type="disulfide bond" evidence="16">
    <location>
        <begin position="40"/>
        <end position="119"/>
    </location>
</feature>
<evidence type="ECO:0000256" key="3">
    <source>
        <dbReference type="ARBA" id="ARBA00012313"/>
    </source>
</evidence>
<feature type="disulfide bond" evidence="16">
    <location>
        <begin position="204"/>
        <end position="238"/>
    </location>
</feature>
<feature type="binding site" evidence="14">
    <location>
        <position position="77"/>
    </location>
    <ligand>
        <name>Ca(2+)</name>
        <dbReference type="ChEBI" id="CHEBI:29108"/>
        <label>1</label>
    </ligand>
</feature>
<keyword evidence="8 17" id="KW-0560">Oxidoreductase</keyword>
<feature type="disulfide bond" evidence="16">
    <location>
        <begin position="125"/>
        <end position="333"/>
    </location>
</feature>
<dbReference type="PRINTS" id="PR00458">
    <property type="entry name" value="PEROXIDASE"/>
</dbReference>
<dbReference type="GO" id="GO:0042744">
    <property type="term" value="P:hydrogen peroxide catabolic process"/>
    <property type="evidence" value="ECO:0007669"/>
    <property type="project" value="UniProtKB-KW"/>
</dbReference>
<feature type="domain" description="Plant heme peroxidase family profile" evidence="18">
    <location>
        <begin position="30"/>
        <end position="337"/>
    </location>
</feature>
<evidence type="ECO:0000313" key="20">
    <source>
        <dbReference type="Proteomes" id="UP000655225"/>
    </source>
</evidence>
<dbReference type="InterPro" id="IPR000823">
    <property type="entry name" value="Peroxidase_pln"/>
</dbReference>
<comment type="catalytic activity">
    <reaction evidence="1 17">
        <text>2 a phenolic donor + H2O2 = 2 a phenolic radical donor + 2 H2O</text>
        <dbReference type="Rhea" id="RHEA:56136"/>
        <dbReference type="ChEBI" id="CHEBI:15377"/>
        <dbReference type="ChEBI" id="CHEBI:16240"/>
        <dbReference type="ChEBI" id="CHEBI:139520"/>
        <dbReference type="ChEBI" id="CHEBI:139521"/>
        <dbReference type="EC" id="1.11.1.7"/>
    </reaction>
</comment>
<keyword evidence="6 14" id="KW-0479">Metal-binding</keyword>
<evidence type="ECO:0000256" key="17">
    <source>
        <dbReference type="RuleBase" id="RU362060"/>
    </source>
</evidence>
<organism evidence="19 20">
    <name type="scientific">Tetracentron sinense</name>
    <name type="common">Spur-leaf</name>
    <dbReference type="NCBI Taxonomy" id="13715"/>
    <lineage>
        <taxon>Eukaryota</taxon>
        <taxon>Viridiplantae</taxon>
        <taxon>Streptophyta</taxon>
        <taxon>Embryophyta</taxon>
        <taxon>Tracheophyta</taxon>
        <taxon>Spermatophyta</taxon>
        <taxon>Magnoliopsida</taxon>
        <taxon>Trochodendrales</taxon>
        <taxon>Trochodendraceae</taxon>
        <taxon>Tetracentron</taxon>
    </lineage>
</organism>
<dbReference type="SUPFAM" id="SSF48113">
    <property type="entry name" value="Heme-dependent peroxidases"/>
    <property type="match status" value="1"/>
</dbReference>
<proteinExistence type="inferred from homology"/>
<sequence>MEVGHIVTATLLIFYMLLPSSANMIHDNDNLHVGFYDRTCPRAEQIVGNVVSHAVVEFSNILAGLIRLHFHDCFGCDASILLDATPSGEVVEKDSPANGKTLRGLEVIDQAKTRLENECPGTVSCADILAFAARDAAVLAGLLHYPVPAGRRDGRSSRAADTIGNLPPPSFPVDKLTEIFSKKGLTQEEMVTLSGAHSIGAAHCSSFDYRLYNFDPNQSQSQDPSMDLLYANAVKLGCPKLGTPFAENPNKTRVPLDSITPLKLDNMYYMGLIAKRGLLSSDQALANDPNTSKIVRQMALNPITWSKKFGQAMIRMGRVDVLTGKEGEIRNNCRSVN</sequence>
<feature type="binding site" evidence="14">
    <location>
        <position position="92"/>
    </location>
    <ligand>
        <name>Ca(2+)</name>
        <dbReference type="ChEBI" id="CHEBI:29108"/>
        <label>1</label>
    </ligand>
</feature>
<evidence type="ECO:0000256" key="16">
    <source>
        <dbReference type="PIRSR" id="PIRSR600823-5"/>
    </source>
</evidence>
<accession>A0A835DLH6</accession>
<keyword evidence="4 17" id="KW-0575">Peroxidase</keyword>
<keyword evidence="10 16" id="KW-1015">Disulfide bond</keyword>
<evidence type="ECO:0000256" key="1">
    <source>
        <dbReference type="ARBA" id="ARBA00000189"/>
    </source>
</evidence>
<evidence type="ECO:0000256" key="8">
    <source>
        <dbReference type="ARBA" id="ARBA00023002"/>
    </source>
</evidence>
<evidence type="ECO:0000256" key="2">
    <source>
        <dbReference type="ARBA" id="ARBA00006873"/>
    </source>
</evidence>
<feature type="binding site" description="axial binding residue" evidence="14">
    <location>
        <position position="197"/>
    </location>
    <ligand>
        <name>heme b</name>
        <dbReference type="ChEBI" id="CHEBI:60344"/>
    </ligand>
    <ligandPart>
        <name>Fe</name>
        <dbReference type="ChEBI" id="CHEBI:18248"/>
    </ligandPart>
</feature>
<dbReference type="Proteomes" id="UP000655225">
    <property type="component" value="Unassembled WGS sequence"/>
</dbReference>
<keyword evidence="17" id="KW-0964">Secreted</keyword>
<dbReference type="InterPro" id="IPR010255">
    <property type="entry name" value="Haem_peroxidase_sf"/>
</dbReference>
<dbReference type="PROSITE" id="PS50873">
    <property type="entry name" value="PEROXIDASE_4"/>
    <property type="match status" value="1"/>
</dbReference>
<evidence type="ECO:0000256" key="6">
    <source>
        <dbReference type="ARBA" id="ARBA00022723"/>
    </source>
</evidence>
<keyword evidence="17" id="KW-0732">Signal</keyword>
<feature type="binding site" evidence="14">
    <location>
        <position position="75"/>
    </location>
    <ligand>
        <name>Ca(2+)</name>
        <dbReference type="ChEBI" id="CHEBI:29108"/>
        <label>1</label>
    </ligand>
</feature>
<comment type="similarity">
    <text evidence="17">Belongs to the peroxidase family. Classical plant (class III) peroxidase subfamily.</text>
</comment>
<feature type="chain" id="PRO_5033094386" description="Peroxidase" evidence="17">
    <location>
        <begin position="23"/>
        <end position="337"/>
    </location>
</feature>
<dbReference type="GO" id="GO:0020037">
    <property type="term" value="F:heme binding"/>
    <property type="evidence" value="ECO:0007669"/>
    <property type="project" value="UniProtKB-UniRule"/>
</dbReference>
<keyword evidence="20" id="KW-1185">Reference proteome</keyword>
<feature type="binding site" evidence="14">
    <location>
        <position position="265"/>
    </location>
    <ligand>
        <name>Ca(2+)</name>
        <dbReference type="ChEBI" id="CHEBI:29108"/>
        <label>2</label>
    </ligand>
</feature>
<feature type="binding site" evidence="14">
    <location>
        <position position="257"/>
    </location>
    <ligand>
        <name>Ca(2+)</name>
        <dbReference type="ChEBI" id="CHEBI:29108"/>
        <label>2</label>
    </ligand>
</feature>
<reference evidence="19 20" key="1">
    <citation type="submission" date="2020-04" db="EMBL/GenBank/DDBJ databases">
        <title>Plant Genome Project.</title>
        <authorList>
            <person name="Zhang R.-G."/>
        </authorList>
    </citation>
    <scope>NUCLEOTIDE SEQUENCE [LARGE SCALE GENOMIC DNA]</scope>
    <source>
        <strain evidence="19">YNK0</strain>
        <tissue evidence="19">Leaf</tissue>
    </source>
</reference>
<dbReference type="GO" id="GO:0006979">
    <property type="term" value="P:response to oxidative stress"/>
    <property type="evidence" value="ECO:0007669"/>
    <property type="project" value="UniProtKB-UniRule"/>
</dbReference>
<dbReference type="InterPro" id="IPR002016">
    <property type="entry name" value="Haem_peroxidase"/>
</dbReference>
<comment type="cofactor">
    <cofactor evidence="14 17">
        <name>heme b</name>
        <dbReference type="ChEBI" id="CHEBI:60344"/>
    </cofactor>
    <text evidence="14 17">Binds 1 heme b (iron(II)-protoporphyrin IX) group per subunit.</text>
</comment>
<comment type="caution">
    <text evidence="19">The sequence shown here is derived from an EMBL/GenBank/DDBJ whole genome shotgun (WGS) entry which is preliminary data.</text>
</comment>
<evidence type="ECO:0000256" key="14">
    <source>
        <dbReference type="PIRSR" id="PIRSR600823-3"/>
    </source>
</evidence>
<feature type="binding site" evidence="13">
    <location>
        <position position="167"/>
    </location>
    <ligand>
        <name>substrate</name>
    </ligand>
</feature>
<keyword evidence="5 17" id="KW-0349">Heme</keyword>
<evidence type="ECO:0000313" key="19">
    <source>
        <dbReference type="EMBL" id="KAF8408283.1"/>
    </source>
</evidence>
<feature type="site" description="Transition state stabilizer" evidence="15">
    <location>
        <position position="67"/>
    </location>
</feature>
<feature type="disulfide bond" evidence="16">
    <location>
        <begin position="73"/>
        <end position="76"/>
    </location>
</feature>
<protein>
    <recommendedName>
        <fullName evidence="3 17">Peroxidase</fullName>
        <ecNumber evidence="3 17">1.11.1.7</ecNumber>
    </recommendedName>
</protein>
<dbReference type="InterPro" id="IPR033905">
    <property type="entry name" value="Secretory_peroxidase"/>
</dbReference>
<comment type="cofactor">
    <cofactor evidence="14 17">
        <name>Ca(2+)</name>
        <dbReference type="ChEBI" id="CHEBI:29108"/>
    </cofactor>
    <text evidence="14 17">Binds 2 calcium ions per subunit.</text>
</comment>
<evidence type="ECO:0000256" key="13">
    <source>
        <dbReference type="PIRSR" id="PIRSR600823-2"/>
    </source>
</evidence>
<comment type="similarity">
    <text evidence="2">Belongs to the peroxidase family. Ascorbate peroxidase subfamily.</text>
</comment>
<dbReference type="GO" id="GO:0005576">
    <property type="term" value="C:extracellular region"/>
    <property type="evidence" value="ECO:0007669"/>
    <property type="project" value="UniProtKB-SubCell"/>
</dbReference>
<evidence type="ECO:0000256" key="9">
    <source>
        <dbReference type="ARBA" id="ARBA00023004"/>
    </source>
</evidence>
<name>A0A835DLH6_TETSI</name>
<keyword evidence="9 14" id="KW-0408">Iron</keyword>
<dbReference type="EC" id="1.11.1.7" evidence="3 17"/>
<feature type="signal peptide" evidence="17">
    <location>
        <begin position="1"/>
        <end position="22"/>
    </location>
</feature>
<comment type="subcellular location">
    <subcellularLocation>
        <location evidence="17">Secreted</location>
    </subcellularLocation>
</comment>
<dbReference type="Gene3D" id="1.10.520.10">
    <property type="match status" value="1"/>
</dbReference>
<dbReference type="PANTHER" id="PTHR31517">
    <property type="match status" value="1"/>
</dbReference>
<dbReference type="OrthoDB" id="2113341at2759"/>
<evidence type="ECO:0000256" key="11">
    <source>
        <dbReference type="ARBA" id="ARBA00023180"/>
    </source>
</evidence>
<dbReference type="PANTHER" id="PTHR31517:SF84">
    <property type="entry name" value="PEROXIDASE"/>
    <property type="match status" value="1"/>
</dbReference>
<evidence type="ECO:0000256" key="7">
    <source>
        <dbReference type="ARBA" id="ARBA00022837"/>
    </source>
</evidence>
<dbReference type="Pfam" id="PF00141">
    <property type="entry name" value="peroxidase"/>
    <property type="match status" value="1"/>
</dbReference>
<keyword evidence="11" id="KW-0325">Glycoprotein</keyword>
<feature type="binding site" evidence="14">
    <location>
        <position position="260"/>
    </location>
    <ligand>
        <name>Ca(2+)</name>
        <dbReference type="ChEBI" id="CHEBI:29108"/>
        <label>2</label>
    </ligand>
</feature>
<evidence type="ECO:0000256" key="4">
    <source>
        <dbReference type="ARBA" id="ARBA00022559"/>
    </source>
</evidence>
<dbReference type="AlphaFoldDB" id="A0A835DLH6"/>
<feature type="binding site" evidence="14">
    <location>
        <position position="79"/>
    </location>
    <ligand>
        <name>Ca(2+)</name>
        <dbReference type="ChEBI" id="CHEBI:29108"/>
        <label>1</label>
    </ligand>
</feature>
<dbReference type="Gene3D" id="1.10.420.10">
    <property type="entry name" value="Peroxidase, domain 2"/>
    <property type="match status" value="1"/>
</dbReference>
<keyword evidence="7 14" id="KW-0106">Calcium</keyword>
<evidence type="ECO:0000256" key="5">
    <source>
        <dbReference type="ARBA" id="ARBA00022617"/>
    </source>
</evidence>
<evidence type="ECO:0000256" key="15">
    <source>
        <dbReference type="PIRSR" id="PIRSR600823-4"/>
    </source>
</evidence>
<keyword evidence="17" id="KW-0376">Hydrogen peroxide</keyword>
<evidence type="ECO:0000256" key="10">
    <source>
        <dbReference type="ARBA" id="ARBA00023157"/>
    </source>
</evidence>
<dbReference type="EMBL" id="JABCRI010000004">
    <property type="protein sequence ID" value="KAF8408283.1"/>
    <property type="molecule type" value="Genomic_DNA"/>
</dbReference>
<dbReference type="CDD" id="cd00693">
    <property type="entry name" value="secretory_peroxidase"/>
    <property type="match status" value="1"/>
</dbReference>